<feature type="compositionally biased region" description="Pro residues" evidence="8">
    <location>
        <begin position="42"/>
        <end position="54"/>
    </location>
</feature>
<dbReference type="PANTHER" id="PTHR46408">
    <property type="entry name" value="BASIC LEUCINE ZIPPER 63"/>
    <property type="match status" value="1"/>
</dbReference>
<evidence type="ECO:0000256" key="7">
    <source>
        <dbReference type="SAM" id="Coils"/>
    </source>
</evidence>
<organism evidence="10 11">
    <name type="scientific">Citrus sinensis</name>
    <name type="common">Sweet orange</name>
    <name type="synonym">Citrus aurantium var. sinensis</name>
    <dbReference type="NCBI Taxonomy" id="2711"/>
    <lineage>
        <taxon>Eukaryota</taxon>
        <taxon>Viridiplantae</taxon>
        <taxon>Streptophyta</taxon>
        <taxon>Embryophyta</taxon>
        <taxon>Tracheophyta</taxon>
        <taxon>Spermatophyta</taxon>
        <taxon>Magnoliopsida</taxon>
        <taxon>eudicotyledons</taxon>
        <taxon>Gunneridae</taxon>
        <taxon>Pentapetalae</taxon>
        <taxon>rosids</taxon>
        <taxon>malvids</taxon>
        <taxon>Sapindales</taxon>
        <taxon>Rutaceae</taxon>
        <taxon>Aurantioideae</taxon>
        <taxon>Citrus</taxon>
    </lineage>
</organism>
<dbReference type="GO" id="GO:0046983">
    <property type="term" value="F:protein dimerization activity"/>
    <property type="evidence" value="ECO:0007669"/>
    <property type="project" value="UniProtKB-ARBA"/>
</dbReference>
<dbReference type="Gene3D" id="1.20.5.170">
    <property type="match status" value="1"/>
</dbReference>
<accession>A0A067FIJ3</accession>
<dbReference type="PANTHER" id="PTHR46408:SF8">
    <property type="entry name" value="BASIC LEUCINE ZIPPER 9"/>
    <property type="match status" value="1"/>
</dbReference>
<sequence length="401" mass="43578">MMKDHAAAGVAERLGSGPGEIMKRSPSELAFEEFFSSEIEPTPTPTPTPNPNPNPTVDDHNINNNINNNIANIHQHQHLHHHFFQDGHDQHLSFAFKNHRDDEDMAMKGIISSNTGTGGVSVTTGNLHKRWSQSQNPNSSKRSTIVTTTTIDSQSSICGSVTGNWSAATPTSGDKTNTIDCKARLASSGSSADHSDDEDLEIEAGPCEQSTDHPIDLKRIRRMVSNRESARRSRKRKQAHMQELELQVERLKGENATLYKQFTDAAQQYKEANTNNRVLKSDVEALRAKVRLAEDVVSVGSLTCGLNQLLQSHLSPVLQPINSIITSHNNNNNNNNIGRHQLANVSPTLTVPGNGASFSAISSTSGHRSSLGVGLANPDIHNSNNTAVNDALSCVSSDIWP</sequence>
<feature type="coiled-coil region" evidence="7">
    <location>
        <begin position="227"/>
        <end position="289"/>
    </location>
</feature>
<protein>
    <recommendedName>
        <fullName evidence="9">BZIP domain-containing protein</fullName>
    </recommendedName>
</protein>
<reference evidence="10 11" key="1">
    <citation type="submission" date="2014-04" db="EMBL/GenBank/DDBJ databases">
        <authorList>
            <consortium name="International Citrus Genome Consortium"/>
            <person name="Gmitter F."/>
            <person name="Chen C."/>
            <person name="Farmerie W."/>
            <person name="Harkins T."/>
            <person name="Desany B."/>
            <person name="Mohiuddin M."/>
            <person name="Kodira C."/>
            <person name="Borodovsky M."/>
            <person name="Lomsadze A."/>
            <person name="Burns P."/>
            <person name="Jenkins J."/>
            <person name="Prochnik S."/>
            <person name="Shu S."/>
            <person name="Chapman J."/>
            <person name="Pitluck S."/>
            <person name="Schmutz J."/>
            <person name="Rokhsar D."/>
        </authorList>
    </citation>
    <scope>NUCLEOTIDE SEQUENCE</scope>
</reference>
<dbReference type="PaxDb" id="2711-XP_006483624.1"/>
<dbReference type="PROSITE" id="PS00036">
    <property type="entry name" value="BZIP_BASIC"/>
    <property type="match status" value="1"/>
</dbReference>
<dbReference type="FunFam" id="1.20.5.170:FF:000020">
    <property type="entry name" value="BZIP transcription factor"/>
    <property type="match status" value="1"/>
</dbReference>
<keyword evidence="7" id="KW-0175">Coiled coil</keyword>
<gene>
    <name evidence="10" type="ORF">CISIN_1g015739mg</name>
</gene>
<dbReference type="eggNOG" id="ENOG502QV87">
    <property type="taxonomic scope" value="Eukaryota"/>
</dbReference>
<dbReference type="InterPro" id="IPR046347">
    <property type="entry name" value="bZIP_sf"/>
</dbReference>
<dbReference type="EMBL" id="KK784897">
    <property type="protein sequence ID" value="KDO67189.1"/>
    <property type="molecule type" value="Genomic_DNA"/>
</dbReference>
<dbReference type="Proteomes" id="UP000027120">
    <property type="component" value="Unassembled WGS sequence"/>
</dbReference>
<evidence type="ECO:0000256" key="6">
    <source>
        <dbReference type="ARBA" id="ARBA00023242"/>
    </source>
</evidence>
<dbReference type="AlphaFoldDB" id="A0A067FIJ3"/>
<dbReference type="KEGG" id="cit:102618636"/>
<evidence type="ECO:0000256" key="3">
    <source>
        <dbReference type="ARBA" id="ARBA00023015"/>
    </source>
</evidence>
<dbReference type="GO" id="GO:0003677">
    <property type="term" value="F:DNA binding"/>
    <property type="evidence" value="ECO:0007669"/>
    <property type="project" value="UniProtKB-KW"/>
</dbReference>
<keyword evidence="4" id="KW-0238">DNA-binding</keyword>
<evidence type="ECO:0000256" key="2">
    <source>
        <dbReference type="ARBA" id="ARBA00007163"/>
    </source>
</evidence>
<comment type="similarity">
    <text evidence="2">Belongs to the bZIP family.</text>
</comment>
<feature type="region of interest" description="Disordered" evidence="8">
    <location>
        <begin position="38"/>
        <end position="60"/>
    </location>
</feature>
<name>A0A067FIJ3_CITSI</name>
<feature type="region of interest" description="Disordered" evidence="8">
    <location>
        <begin position="1"/>
        <end position="25"/>
    </location>
</feature>
<evidence type="ECO:0000256" key="5">
    <source>
        <dbReference type="ARBA" id="ARBA00023163"/>
    </source>
</evidence>
<dbReference type="GO" id="GO:0003700">
    <property type="term" value="F:DNA-binding transcription factor activity"/>
    <property type="evidence" value="ECO:0007669"/>
    <property type="project" value="InterPro"/>
</dbReference>
<dbReference type="InterPro" id="IPR004827">
    <property type="entry name" value="bZIP"/>
</dbReference>
<evidence type="ECO:0000256" key="8">
    <source>
        <dbReference type="SAM" id="MobiDB-lite"/>
    </source>
</evidence>
<evidence type="ECO:0000313" key="11">
    <source>
        <dbReference type="Proteomes" id="UP000027120"/>
    </source>
</evidence>
<dbReference type="SUPFAM" id="SSF57959">
    <property type="entry name" value="Leucine zipper domain"/>
    <property type="match status" value="1"/>
</dbReference>
<evidence type="ECO:0000256" key="1">
    <source>
        <dbReference type="ARBA" id="ARBA00004123"/>
    </source>
</evidence>
<feature type="domain" description="BZIP" evidence="9">
    <location>
        <begin position="216"/>
        <end position="279"/>
    </location>
</feature>
<keyword evidence="11" id="KW-1185">Reference proteome</keyword>
<evidence type="ECO:0000259" key="9">
    <source>
        <dbReference type="PROSITE" id="PS50217"/>
    </source>
</evidence>
<dbReference type="PROSITE" id="PS50217">
    <property type="entry name" value="BZIP"/>
    <property type="match status" value="1"/>
</dbReference>
<dbReference type="InterPro" id="IPR045314">
    <property type="entry name" value="bZIP_plant_GBF1"/>
</dbReference>
<evidence type="ECO:0000256" key="4">
    <source>
        <dbReference type="ARBA" id="ARBA00023125"/>
    </source>
</evidence>
<keyword evidence="5" id="KW-0804">Transcription</keyword>
<dbReference type="GO" id="GO:0005634">
    <property type="term" value="C:nucleus"/>
    <property type="evidence" value="ECO:0007669"/>
    <property type="project" value="UniProtKB-SubCell"/>
</dbReference>
<dbReference type="OrthoDB" id="1299653at2759"/>
<dbReference type="SMR" id="A0A067FIJ3"/>
<dbReference type="SMART" id="SM00338">
    <property type="entry name" value="BRLZ"/>
    <property type="match status" value="1"/>
</dbReference>
<proteinExistence type="inferred from homology"/>
<evidence type="ECO:0000313" key="10">
    <source>
        <dbReference type="EMBL" id="KDO67189.1"/>
    </source>
</evidence>
<feature type="region of interest" description="Disordered" evidence="8">
    <location>
        <begin position="187"/>
        <end position="214"/>
    </location>
</feature>
<keyword evidence="6" id="KW-0539">Nucleus</keyword>
<keyword evidence="3" id="KW-0805">Transcription regulation</keyword>
<comment type="subcellular location">
    <subcellularLocation>
        <location evidence="1">Nucleus</location>
    </subcellularLocation>
</comment>
<dbReference type="CDD" id="cd14702">
    <property type="entry name" value="bZIP_plant_GBF1"/>
    <property type="match status" value="1"/>
</dbReference>
<dbReference type="Pfam" id="PF00170">
    <property type="entry name" value="bZIP_1"/>
    <property type="match status" value="1"/>
</dbReference>
<dbReference type="STRING" id="2711.A0A067FIJ3"/>